<dbReference type="EC" id="3.1.-.-" evidence="2"/>
<dbReference type="SUPFAM" id="SSF54060">
    <property type="entry name" value="His-Me finger endonucleases"/>
    <property type="match status" value="1"/>
</dbReference>
<keyword evidence="3" id="KW-1185">Reference proteome</keyword>
<keyword evidence="2" id="KW-0378">Hydrolase</keyword>
<evidence type="ECO:0000313" key="2">
    <source>
        <dbReference type="EMBL" id="MFC3638183.1"/>
    </source>
</evidence>
<dbReference type="EMBL" id="JBHRYC010000061">
    <property type="protein sequence ID" value="MFC3638183.1"/>
    <property type="molecule type" value="Genomic_DNA"/>
</dbReference>
<dbReference type="GO" id="GO:0004519">
    <property type="term" value="F:endonuclease activity"/>
    <property type="evidence" value="ECO:0007669"/>
    <property type="project" value="UniProtKB-KW"/>
</dbReference>
<feature type="domain" description="HNH nuclease" evidence="1">
    <location>
        <begin position="158"/>
        <end position="202"/>
    </location>
</feature>
<comment type="caution">
    <text evidence="2">The sequence shown here is derived from an EMBL/GenBank/DDBJ whole genome shotgun (WGS) entry which is preliminary data.</text>
</comment>
<dbReference type="Proteomes" id="UP001595704">
    <property type="component" value="Unassembled WGS sequence"/>
</dbReference>
<gene>
    <name evidence="2" type="ORF">ACFONL_12515</name>
</gene>
<organism evidence="2 3">
    <name type="scientific">Camelimonas fluminis</name>
    <dbReference type="NCBI Taxonomy" id="1576911"/>
    <lineage>
        <taxon>Bacteria</taxon>
        <taxon>Pseudomonadati</taxon>
        <taxon>Pseudomonadota</taxon>
        <taxon>Alphaproteobacteria</taxon>
        <taxon>Hyphomicrobiales</taxon>
        <taxon>Chelatococcaceae</taxon>
        <taxon>Camelimonas</taxon>
    </lineage>
</organism>
<dbReference type="InterPro" id="IPR003615">
    <property type="entry name" value="HNH_nuc"/>
</dbReference>
<proteinExistence type="predicted"/>
<dbReference type="GO" id="GO:0016787">
    <property type="term" value="F:hydrolase activity"/>
    <property type="evidence" value="ECO:0007669"/>
    <property type="project" value="UniProtKB-KW"/>
</dbReference>
<dbReference type="RefSeq" id="WP_210319963.1">
    <property type="nucleotide sequence ID" value="NZ_BNCG01000111.1"/>
</dbReference>
<dbReference type="Gene3D" id="3.90.75.20">
    <property type="match status" value="1"/>
</dbReference>
<keyword evidence="2" id="KW-0540">Nuclease</keyword>
<sequence>MSHERVCERCGAGFQRLRKYSSAQWAKAKYCSKKCAGIRRSMSGCDIRQMYEDEKSSSEIAAVAGISPTQVLRVLHGEGVRARSASENKKISHARPETKQRLSAAFTGRALPESAKAILRGRTGPINANWRSGLTISAGGYVCFTSSPANGEHAGKPLHKIVAEWKIGRRLLPDEVVHHADRNKLNNDPNNLEVMTSSEHARLHIAAGEFGRKRGAA</sequence>
<dbReference type="InterPro" id="IPR044925">
    <property type="entry name" value="His-Me_finger_sf"/>
</dbReference>
<name>A0ABV7UI22_9HYPH</name>
<keyword evidence="2" id="KW-0255">Endonuclease</keyword>
<reference evidence="3" key="1">
    <citation type="journal article" date="2019" name="Int. J. Syst. Evol. Microbiol.">
        <title>The Global Catalogue of Microorganisms (GCM) 10K type strain sequencing project: providing services to taxonomists for standard genome sequencing and annotation.</title>
        <authorList>
            <consortium name="The Broad Institute Genomics Platform"/>
            <consortium name="The Broad Institute Genome Sequencing Center for Infectious Disease"/>
            <person name="Wu L."/>
            <person name="Ma J."/>
        </authorList>
    </citation>
    <scope>NUCLEOTIDE SEQUENCE [LARGE SCALE GENOMIC DNA]</scope>
    <source>
        <strain evidence="3">KCTC 42282</strain>
    </source>
</reference>
<protein>
    <submittedName>
        <fullName evidence="2">HNH endonuclease signature motif containing protein</fullName>
        <ecNumber evidence="2">3.1.-.-</ecNumber>
    </submittedName>
</protein>
<accession>A0ABV7UI22</accession>
<evidence type="ECO:0000259" key="1">
    <source>
        <dbReference type="Pfam" id="PF13392"/>
    </source>
</evidence>
<dbReference type="Pfam" id="PF13392">
    <property type="entry name" value="HNH_3"/>
    <property type="match status" value="1"/>
</dbReference>
<evidence type="ECO:0000313" key="3">
    <source>
        <dbReference type="Proteomes" id="UP001595704"/>
    </source>
</evidence>